<evidence type="ECO:0000256" key="1">
    <source>
        <dbReference type="SAM" id="MobiDB-lite"/>
    </source>
</evidence>
<dbReference type="Proteomes" id="UP000287651">
    <property type="component" value="Unassembled WGS sequence"/>
</dbReference>
<comment type="caution">
    <text evidence="2">The sequence shown here is derived from an EMBL/GenBank/DDBJ whole genome shotgun (WGS) entry which is preliminary data.</text>
</comment>
<sequence>MKGTTTRYAKGSESKLTHSAFRERHRRRRRPIRRGRGHACRSWEVGGNSRWAETLDRGRKAAGEKKRKSLARAILFFPSNGMGGNKRGTRKLVFIRRKRPPLLHRRVCFALRLRLMPRQHWWVSRARIKSGSDPFFETNASSPLVGYARAYLTIYWSVSRERRQSRRPIAGPVVRSPEEQAIAGDWVVRFVPGSGFRFPFCSFSVEI</sequence>
<dbReference type="AlphaFoldDB" id="A0A427AEA9"/>
<reference evidence="2 3" key="1">
    <citation type="journal article" date="2014" name="Agronomy (Basel)">
        <title>A Draft Genome Sequence for Ensete ventricosum, the Drought-Tolerant Tree Against Hunger.</title>
        <authorList>
            <person name="Harrison J."/>
            <person name="Moore K.A."/>
            <person name="Paszkiewicz K."/>
            <person name="Jones T."/>
            <person name="Grant M."/>
            <person name="Ambacheew D."/>
            <person name="Muzemil S."/>
            <person name="Studholme D.J."/>
        </authorList>
    </citation>
    <scope>NUCLEOTIDE SEQUENCE [LARGE SCALE GENOMIC DNA]</scope>
</reference>
<feature type="compositionally biased region" description="Basic residues" evidence="1">
    <location>
        <begin position="23"/>
        <end position="37"/>
    </location>
</feature>
<organism evidence="2 3">
    <name type="scientific">Ensete ventricosum</name>
    <name type="common">Abyssinian banana</name>
    <name type="synonym">Musa ensete</name>
    <dbReference type="NCBI Taxonomy" id="4639"/>
    <lineage>
        <taxon>Eukaryota</taxon>
        <taxon>Viridiplantae</taxon>
        <taxon>Streptophyta</taxon>
        <taxon>Embryophyta</taxon>
        <taxon>Tracheophyta</taxon>
        <taxon>Spermatophyta</taxon>
        <taxon>Magnoliopsida</taxon>
        <taxon>Liliopsida</taxon>
        <taxon>Zingiberales</taxon>
        <taxon>Musaceae</taxon>
        <taxon>Ensete</taxon>
    </lineage>
</organism>
<evidence type="ECO:0000313" key="2">
    <source>
        <dbReference type="EMBL" id="RRT74588.1"/>
    </source>
</evidence>
<feature type="compositionally biased region" description="Basic and acidic residues" evidence="1">
    <location>
        <begin position="10"/>
        <end position="22"/>
    </location>
</feature>
<proteinExistence type="predicted"/>
<feature type="region of interest" description="Disordered" evidence="1">
    <location>
        <begin position="1"/>
        <end position="37"/>
    </location>
</feature>
<evidence type="ECO:0000313" key="3">
    <source>
        <dbReference type="Proteomes" id="UP000287651"/>
    </source>
</evidence>
<name>A0A427AEA9_ENSVE</name>
<protein>
    <submittedName>
        <fullName evidence="2">Uncharacterized protein</fullName>
    </submittedName>
</protein>
<dbReference type="EMBL" id="AMZH03002732">
    <property type="protein sequence ID" value="RRT74588.1"/>
    <property type="molecule type" value="Genomic_DNA"/>
</dbReference>
<gene>
    <name evidence="2" type="ORF">B296_00009656</name>
</gene>
<accession>A0A427AEA9</accession>